<feature type="transmembrane region" description="Helical" evidence="9">
    <location>
        <begin position="80"/>
        <end position="109"/>
    </location>
</feature>
<keyword evidence="7 9" id="KW-0472">Membrane</keyword>
<evidence type="ECO:0000313" key="12">
    <source>
        <dbReference type="Proteomes" id="UP000308652"/>
    </source>
</evidence>
<evidence type="ECO:0000256" key="9">
    <source>
        <dbReference type="SAM" id="Phobius"/>
    </source>
</evidence>
<feature type="transmembrane region" description="Helical" evidence="9">
    <location>
        <begin position="477"/>
        <end position="500"/>
    </location>
</feature>
<comment type="similarity">
    <text evidence="2">Belongs to the CitM (TC 2.A.11) transporter family.</text>
</comment>
<dbReference type="EMBL" id="ML213727">
    <property type="protein sequence ID" value="TFK31607.1"/>
    <property type="molecule type" value="Genomic_DNA"/>
</dbReference>
<evidence type="ECO:0000256" key="8">
    <source>
        <dbReference type="SAM" id="MobiDB-lite"/>
    </source>
</evidence>
<feature type="transmembrane region" description="Helical" evidence="9">
    <location>
        <begin position="565"/>
        <end position="587"/>
    </location>
</feature>
<dbReference type="OrthoDB" id="442352at2759"/>
<evidence type="ECO:0000256" key="3">
    <source>
        <dbReference type="ARBA" id="ARBA00022448"/>
    </source>
</evidence>
<keyword evidence="5 9" id="KW-0812">Transmembrane</keyword>
<dbReference type="GO" id="GO:0015105">
    <property type="term" value="F:arsenite transmembrane transporter activity"/>
    <property type="evidence" value="ECO:0007669"/>
    <property type="project" value="InterPro"/>
</dbReference>
<proteinExistence type="inferred from homology"/>
<dbReference type="GO" id="GO:0005886">
    <property type="term" value="C:plasma membrane"/>
    <property type="evidence" value="ECO:0007669"/>
    <property type="project" value="UniProtKB-SubCell"/>
</dbReference>
<feature type="transmembrane region" description="Helical" evidence="9">
    <location>
        <begin position="200"/>
        <end position="221"/>
    </location>
</feature>
<gene>
    <name evidence="11" type="ORF">BDQ12DRAFT_729405</name>
</gene>
<evidence type="ECO:0000256" key="7">
    <source>
        <dbReference type="ARBA" id="ARBA00023136"/>
    </source>
</evidence>
<keyword evidence="12" id="KW-1185">Reference proteome</keyword>
<comment type="subcellular location">
    <subcellularLocation>
        <location evidence="1">Cell membrane</location>
        <topology evidence="1">Multi-pass membrane protein</topology>
    </subcellularLocation>
</comment>
<evidence type="ECO:0000256" key="1">
    <source>
        <dbReference type="ARBA" id="ARBA00004651"/>
    </source>
</evidence>
<dbReference type="PANTHER" id="PTHR43302:SF5">
    <property type="entry name" value="TRANSPORTER ARSB-RELATED"/>
    <property type="match status" value="1"/>
</dbReference>
<dbReference type="InterPro" id="IPR004680">
    <property type="entry name" value="Cit_transptr-like_dom"/>
</dbReference>
<feature type="transmembrane region" description="Helical" evidence="9">
    <location>
        <begin position="249"/>
        <end position="269"/>
    </location>
</feature>
<evidence type="ECO:0000256" key="6">
    <source>
        <dbReference type="ARBA" id="ARBA00022989"/>
    </source>
</evidence>
<feature type="region of interest" description="Disordered" evidence="8">
    <location>
        <begin position="342"/>
        <end position="362"/>
    </location>
</feature>
<protein>
    <recommendedName>
        <fullName evidence="10">Citrate transporter-like domain-containing protein</fullName>
    </recommendedName>
</protein>
<dbReference type="Pfam" id="PF03600">
    <property type="entry name" value="CitMHS"/>
    <property type="match status" value="1"/>
</dbReference>
<evidence type="ECO:0000256" key="5">
    <source>
        <dbReference type="ARBA" id="ARBA00022692"/>
    </source>
</evidence>
<dbReference type="PANTHER" id="PTHR43302">
    <property type="entry name" value="TRANSPORTER ARSB-RELATED"/>
    <property type="match status" value="1"/>
</dbReference>
<sequence>MMITSSSIGTLVVFICSIIFVIYPVSFPVLIPYPKRKRVNIHVNLTTAPIIAIAILWAAQCIGPRDIRNGIVGIDGVKPYNILILFFSLAYMAITLDITGVLQAAAFWVSNKGGSNGWKLFFYFYIMLTVLSVFLGNDPVILSGTAFLVYYTKVTELEPISWLMSEFAAANTASMVLFVGNPTNVVICEGFRVNNAAFTAYTILPFLACSLTCLIALGFQFRSSKFLPRRLNNAGDLDVRSVLLDPTGAWVGSLLLGSCLVVIIVVSFFHVDVWKISLPFAAAKFIYDLAWDHYRFVNKIPMLGKHHKRQKSEEDIIEAEDELVLEELQHRKDGLLKVPIEKTASPHSSTRTDRSVTFEEDSEPLTASGIHTRVNTRQNTEDTYVDTGTQVPAPVTTLGDEKQQPPSKIRAFYTSRYAKLSTHFPTLFTALPRLPFALVPFAFSQFILIEGLSHQGWIDVFANWLVLASKREMIPTIWLVGVLGVILCNISGTNIGATILLTKVVRSSSMPDHSARAAAIALAVASNIGAVSFTFSASLAGLLWKQILEQKGIFIKQRTFAFWNALPLLVMTAVGLGVVCAEMKVLYRNA</sequence>
<feature type="domain" description="Citrate transporter-like" evidence="10">
    <location>
        <begin position="51"/>
        <end position="278"/>
    </location>
</feature>
<keyword evidence="4" id="KW-1003">Cell membrane</keyword>
<name>A0A5C3LFF7_9AGAR</name>
<feature type="transmembrane region" description="Helical" evidence="9">
    <location>
        <begin position="121"/>
        <end position="148"/>
    </location>
</feature>
<dbReference type="Pfam" id="PF02040">
    <property type="entry name" value="ArsB"/>
    <property type="match status" value="1"/>
</dbReference>
<feature type="transmembrane region" description="Helical" evidence="9">
    <location>
        <begin position="43"/>
        <end position="60"/>
    </location>
</feature>
<dbReference type="Proteomes" id="UP000308652">
    <property type="component" value="Unassembled WGS sequence"/>
</dbReference>
<reference evidence="11 12" key="1">
    <citation type="journal article" date="2019" name="Nat. Ecol. Evol.">
        <title>Megaphylogeny resolves global patterns of mushroom evolution.</title>
        <authorList>
            <person name="Varga T."/>
            <person name="Krizsan K."/>
            <person name="Foldi C."/>
            <person name="Dima B."/>
            <person name="Sanchez-Garcia M."/>
            <person name="Sanchez-Ramirez S."/>
            <person name="Szollosi G.J."/>
            <person name="Szarkandi J.G."/>
            <person name="Papp V."/>
            <person name="Albert L."/>
            <person name="Andreopoulos W."/>
            <person name="Angelini C."/>
            <person name="Antonin V."/>
            <person name="Barry K.W."/>
            <person name="Bougher N.L."/>
            <person name="Buchanan P."/>
            <person name="Buyck B."/>
            <person name="Bense V."/>
            <person name="Catcheside P."/>
            <person name="Chovatia M."/>
            <person name="Cooper J."/>
            <person name="Damon W."/>
            <person name="Desjardin D."/>
            <person name="Finy P."/>
            <person name="Geml J."/>
            <person name="Haridas S."/>
            <person name="Hughes K."/>
            <person name="Justo A."/>
            <person name="Karasinski D."/>
            <person name="Kautmanova I."/>
            <person name="Kiss B."/>
            <person name="Kocsube S."/>
            <person name="Kotiranta H."/>
            <person name="LaButti K.M."/>
            <person name="Lechner B.E."/>
            <person name="Liimatainen K."/>
            <person name="Lipzen A."/>
            <person name="Lukacs Z."/>
            <person name="Mihaltcheva S."/>
            <person name="Morgado L.N."/>
            <person name="Niskanen T."/>
            <person name="Noordeloos M.E."/>
            <person name="Ohm R.A."/>
            <person name="Ortiz-Santana B."/>
            <person name="Ovrebo C."/>
            <person name="Racz N."/>
            <person name="Riley R."/>
            <person name="Savchenko A."/>
            <person name="Shiryaev A."/>
            <person name="Soop K."/>
            <person name="Spirin V."/>
            <person name="Szebenyi C."/>
            <person name="Tomsovsky M."/>
            <person name="Tulloss R.E."/>
            <person name="Uehling J."/>
            <person name="Grigoriev I.V."/>
            <person name="Vagvolgyi C."/>
            <person name="Papp T."/>
            <person name="Martin F.M."/>
            <person name="Miettinen O."/>
            <person name="Hibbett D.S."/>
            <person name="Nagy L.G."/>
        </authorList>
    </citation>
    <scope>NUCLEOTIDE SEQUENCE [LARGE SCALE GENOMIC DNA]</scope>
    <source>
        <strain evidence="11 12">CBS 166.37</strain>
    </source>
</reference>
<feature type="transmembrane region" description="Helical" evidence="9">
    <location>
        <begin position="6"/>
        <end position="31"/>
    </location>
</feature>
<dbReference type="STRING" id="68775.A0A5C3LFF7"/>
<keyword evidence="3" id="KW-0813">Transport</keyword>
<evidence type="ECO:0000256" key="4">
    <source>
        <dbReference type="ARBA" id="ARBA00022475"/>
    </source>
</evidence>
<accession>A0A5C3LFF7</accession>
<organism evidence="11 12">
    <name type="scientific">Crucibulum laeve</name>
    <dbReference type="NCBI Taxonomy" id="68775"/>
    <lineage>
        <taxon>Eukaryota</taxon>
        <taxon>Fungi</taxon>
        <taxon>Dikarya</taxon>
        <taxon>Basidiomycota</taxon>
        <taxon>Agaricomycotina</taxon>
        <taxon>Agaricomycetes</taxon>
        <taxon>Agaricomycetidae</taxon>
        <taxon>Agaricales</taxon>
        <taxon>Agaricineae</taxon>
        <taxon>Nidulariaceae</taxon>
        <taxon>Crucibulum</taxon>
    </lineage>
</organism>
<feature type="transmembrane region" description="Helical" evidence="9">
    <location>
        <begin position="520"/>
        <end position="544"/>
    </location>
</feature>
<dbReference type="AlphaFoldDB" id="A0A5C3LFF7"/>
<dbReference type="InterPro" id="IPR000802">
    <property type="entry name" value="Arsenical_pump_ArsB"/>
</dbReference>
<evidence type="ECO:0000256" key="2">
    <source>
        <dbReference type="ARBA" id="ARBA00009843"/>
    </source>
</evidence>
<evidence type="ECO:0000313" key="11">
    <source>
        <dbReference type="EMBL" id="TFK31607.1"/>
    </source>
</evidence>
<evidence type="ECO:0000259" key="10">
    <source>
        <dbReference type="Pfam" id="PF03600"/>
    </source>
</evidence>
<keyword evidence="6 9" id="KW-1133">Transmembrane helix</keyword>